<feature type="compositionally biased region" description="Low complexity" evidence="1">
    <location>
        <begin position="143"/>
        <end position="159"/>
    </location>
</feature>
<feature type="region of interest" description="Disordered" evidence="1">
    <location>
        <begin position="1"/>
        <end position="94"/>
    </location>
</feature>
<dbReference type="AlphaFoldDB" id="A0A409XKG3"/>
<comment type="caution">
    <text evidence="2">The sequence shown here is derived from an EMBL/GenBank/DDBJ whole genome shotgun (WGS) entry which is preliminary data.</text>
</comment>
<gene>
    <name evidence="2" type="ORF">CVT25_001179</name>
</gene>
<evidence type="ECO:0000256" key="1">
    <source>
        <dbReference type="SAM" id="MobiDB-lite"/>
    </source>
</evidence>
<evidence type="ECO:0000313" key="2">
    <source>
        <dbReference type="EMBL" id="PPQ91221.1"/>
    </source>
</evidence>
<dbReference type="EMBL" id="NHYD01001422">
    <property type="protein sequence ID" value="PPQ91221.1"/>
    <property type="molecule type" value="Genomic_DNA"/>
</dbReference>
<keyword evidence="3" id="KW-1185">Reference proteome</keyword>
<evidence type="ECO:0000313" key="3">
    <source>
        <dbReference type="Proteomes" id="UP000283269"/>
    </source>
</evidence>
<accession>A0A409XKG3</accession>
<feature type="compositionally biased region" description="Basic and acidic residues" evidence="1">
    <location>
        <begin position="55"/>
        <end position="76"/>
    </location>
</feature>
<feature type="compositionally biased region" description="Polar residues" evidence="1">
    <location>
        <begin position="1"/>
        <end position="16"/>
    </location>
</feature>
<reference evidence="2 3" key="1">
    <citation type="journal article" date="2018" name="Evol. Lett.">
        <title>Horizontal gene cluster transfer increased hallucinogenic mushroom diversity.</title>
        <authorList>
            <person name="Reynolds H.T."/>
            <person name="Vijayakumar V."/>
            <person name="Gluck-Thaler E."/>
            <person name="Korotkin H.B."/>
            <person name="Matheny P.B."/>
            <person name="Slot J.C."/>
        </authorList>
    </citation>
    <scope>NUCLEOTIDE SEQUENCE [LARGE SCALE GENOMIC DNA]</scope>
    <source>
        <strain evidence="2 3">2631</strain>
    </source>
</reference>
<dbReference type="InParanoid" id="A0A409XKG3"/>
<feature type="region of interest" description="Disordered" evidence="1">
    <location>
        <begin position="123"/>
        <end position="159"/>
    </location>
</feature>
<feature type="compositionally biased region" description="Polar residues" evidence="1">
    <location>
        <begin position="81"/>
        <end position="94"/>
    </location>
</feature>
<organism evidence="2 3">
    <name type="scientific">Psilocybe cyanescens</name>
    <dbReference type="NCBI Taxonomy" id="93625"/>
    <lineage>
        <taxon>Eukaryota</taxon>
        <taxon>Fungi</taxon>
        <taxon>Dikarya</taxon>
        <taxon>Basidiomycota</taxon>
        <taxon>Agaricomycotina</taxon>
        <taxon>Agaricomycetes</taxon>
        <taxon>Agaricomycetidae</taxon>
        <taxon>Agaricales</taxon>
        <taxon>Agaricineae</taxon>
        <taxon>Strophariaceae</taxon>
        <taxon>Psilocybe</taxon>
    </lineage>
</organism>
<name>A0A409XKG3_PSICY</name>
<feature type="compositionally biased region" description="Gly residues" evidence="1">
    <location>
        <begin position="32"/>
        <end position="45"/>
    </location>
</feature>
<proteinExistence type="predicted"/>
<sequence length="196" mass="19644">MRTGTPSRSGILSSTVGGMLAPPGTLGSFGSLNGGEKGNVNGQGQGFAIKSVRSLGKEDSKKEKASKQGKEVEKGKAQPLRHSTSTFKAGTLTSSLDGLSPVAGEFLGPSSGASANANAKTFGVKKSSGMPLGLRLPSTMRLPSSASMGVGSSPSSVGPSVPGLAPFPIITSAVKTNLNDTNADTNPLNTIADSRL</sequence>
<dbReference type="Proteomes" id="UP000283269">
    <property type="component" value="Unassembled WGS sequence"/>
</dbReference>
<protein>
    <submittedName>
        <fullName evidence="2">Uncharacterized protein</fullName>
    </submittedName>
</protein>